<dbReference type="AlphaFoldDB" id="A0AAE0NZ28"/>
<evidence type="ECO:0000313" key="2">
    <source>
        <dbReference type="EMBL" id="KAK3390299.1"/>
    </source>
</evidence>
<dbReference type="SUPFAM" id="SSF55811">
    <property type="entry name" value="Nudix"/>
    <property type="match status" value="1"/>
</dbReference>
<keyword evidence="3" id="KW-1185">Reference proteome</keyword>
<reference evidence="2" key="2">
    <citation type="submission" date="2023-06" db="EMBL/GenBank/DDBJ databases">
        <authorList>
            <consortium name="Lawrence Berkeley National Laboratory"/>
            <person name="Haridas S."/>
            <person name="Hensen N."/>
            <person name="Bonometti L."/>
            <person name="Westerberg I."/>
            <person name="Brannstrom I.O."/>
            <person name="Guillou S."/>
            <person name="Cros-Aarteil S."/>
            <person name="Calhoun S."/>
            <person name="Kuo A."/>
            <person name="Mondo S."/>
            <person name="Pangilinan J."/>
            <person name="Riley R."/>
            <person name="LaButti K."/>
            <person name="Andreopoulos B."/>
            <person name="Lipzen A."/>
            <person name="Chen C."/>
            <person name="Yanf M."/>
            <person name="Daum C."/>
            <person name="Ng V."/>
            <person name="Clum A."/>
            <person name="Steindorff A."/>
            <person name="Ohm R."/>
            <person name="Martin F."/>
            <person name="Silar P."/>
            <person name="Natvig D."/>
            <person name="Lalanne C."/>
            <person name="Gautier V."/>
            <person name="Ament-velasquez S.L."/>
            <person name="Kruys A."/>
            <person name="Hutchinson M.I."/>
            <person name="Powell A.J."/>
            <person name="Barry K."/>
            <person name="Miller A.N."/>
            <person name="Grigoriev I.V."/>
            <person name="Debuchy R."/>
            <person name="Gladieux P."/>
            <person name="Thoren M.H."/>
            <person name="Johannesson H."/>
        </authorList>
    </citation>
    <scope>NUCLEOTIDE SEQUENCE</scope>
    <source>
        <strain evidence="2">CBS 232.78</strain>
    </source>
</reference>
<dbReference type="CDD" id="cd02883">
    <property type="entry name" value="NUDIX_Hydrolase"/>
    <property type="match status" value="1"/>
</dbReference>
<evidence type="ECO:0000259" key="1">
    <source>
        <dbReference type="PROSITE" id="PS51462"/>
    </source>
</evidence>
<reference evidence="2" key="1">
    <citation type="journal article" date="2023" name="Mol. Phylogenet. Evol.">
        <title>Genome-scale phylogeny and comparative genomics of the fungal order Sordariales.</title>
        <authorList>
            <person name="Hensen N."/>
            <person name="Bonometti L."/>
            <person name="Westerberg I."/>
            <person name="Brannstrom I.O."/>
            <person name="Guillou S."/>
            <person name="Cros-Aarteil S."/>
            <person name="Calhoun S."/>
            <person name="Haridas S."/>
            <person name="Kuo A."/>
            <person name="Mondo S."/>
            <person name="Pangilinan J."/>
            <person name="Riley R."/>
            <person name="LaButti K."/>
            <person name="Andreopoulos B."/>
            <person name="Lipzen A."/>
            <person name="Chen C."/>
            <person name="Yan M."/>
            <person name="Daum C."/>
            <person name="Ng V."/>
            <person name="Clum A."/>
            <person name="Steindorff A."/>
            <person name="Ohm R.A."/>
            <person name="Martin F."/>
            <person name="Silar P."/>
            <person name="Natvig D.O."/>
            <person name="Lalanne C."/>
            <person name="Gautier V."/>
            <person name="Ament-Velasquez S.L."/>
            <person name="Kruys A."/>
            <person name="Hutchinson M.I."/>
            <person name="Powell A.J."/>
            <person name="Barry K."/>
            <person name="Miller A.N."/>
            <person name="Grigoriev I.V."/>
            <person name="Debuchy R."/>
            <person name="Gladieux P."/>
            <person name="Hiltunen Thoren M."/>
            <person name="Johannesson H."/>
        </authorList>
    </citation>
    <scope>NUCLEOTIDE SEQUENCE</scope>
    <source>
        <strain evidence="2">CBS 232.78</strain>
    </source>
</reference>
<dbReference type="Gene3D" id="3.90.79.10">
    <property type="entry name" value="Nucleoside Triphosphate Pyrophosphohydrolase"/>
    <property type="match status" value="1"/>
</dbReference>
<dbReference type="EMBL" id="JAULSW010000002">
    <property type="protein sequence ID" value="KAK3390299.1"/>
    <property type="molecule type" value="Genomic_DNA"/>
</dbReference>
<accession>A0AAE0NZ28</accession>
<name>A0AAE0NZ28_9PEZI</name>
<organism evidence="2 3">
    <name type="scientific">Podospora didyma</name>
    <dbReference type="NCBI Taxonomy" id="330526"/>
    <lineage>
        <taxon>Eukaryota</taxon>
        <taxon>Fungi</taxon>
        <taxon>Dikarya</taxon>
        <taxon>Ascomycota</taxon>
        <taxon>Pezizomycotina</taxon>
        <taxon>Sordariomycetes</taxon>
        <taxon>Sordariomycetidae</taxon>
        <taxon>Sordariales</taxon>
        <taxon>Podosporaceae</taxon>
        <taxon>Podospora</taxon>
    </lineage>
</organism>
<gene>
    <name evidence="2" type="ORF">B0H63DRAFT_557293</name>
</gene>
<comment type="caution">
    <text evidence="2">The sequence shown here is derived from an EMBL/GenBank/DDBJ whole genome shotgun (WGS) entry which is preliminary data.</text>
</comment>
<dbReference type="InterPro" id="IPR000086">
    <property type="entry name" value="NUDIX_hydrolase_dom"/>
</dbReference>
<dbReference type="PROSITE" id="PS51462">
    <property type="entry name" value="NUDIX"/>
    <property type="match status" value="1"/>
</dbReference>
<dbReference type="InterPro" id="IPR015797">
    <property type="entry name" value="NUDIX_hydrolase-like_dom_sf"/>
</dbReference>
<sequence>MAMQKEYQLPGGVIDPNEEHEAAVIRDMQEETGALIKLRTHLGCVATTEEYRNDLHQMSYCYVADIVNASGDPSLTEDEIADGLGHLWLSVEEAKKRMAEVESTSELGRYIKKRYLSVGGGKQSHTGVESGWQS</sequence>
<proteinExistence type="predicted"/>
<dbReference type="Proteomes" id="UP001285441">
    <property type="component" value="Unassembled WGS sequence"/>
</dbReference>
<feature type="domain" description="Nudix hydrolase" evidence="1">
    <location>
        <begin position="1"/>
        <end position="115"/>
    </location>
</feature>
<dbReference type="PANTHER" id="PTHR43736:SF1">
    <property type="entry name" value="DIHYDRONEOPTERIN TRIPHOSPHATE DIPHOSPHATASE"/>
    <property type="match status" value="1"/>
</dbReference>
<dbReference type="Pfam" id="PF00293">
    <property type="entry name" value="NUDIX"/>
    <property type="match status" value="1"/>
</dbReference>
<evidence type="ECO:0000313" key="3">
    <source>
        <dbReference type="Proteomes" id="UP001285441"/>
    </source>
</evidence>
<dbReference type="PANTHER" id="PTHR43736">
    <property type="entry name" value="ADP-RIBOSE PYROPHOSPHATASE"/>
    <property type="match status" value="1"/>
</dbReference>
<protein>
    <recommendedName>
        <fullName evidence="1">Nudix hydrolase domain-containing protein</fullName>
    </recommendedName>
</protein>